<evidence type="ECO:0000313" key="1">
    <source>
        <dbReference type="EMBL" id="MBB6629045.1"/>
    </source>
</evidence>
<dbReference type="AlphaFoldDB" id="A0A7X0RKS1"/>
<dbReference type="Pfam" id="PF20544">
    <property type="entry name" value="DUF6758"/>
    <property type="match status" value="1"/>
</dbReference>
<name>A0A7X0RKS1_9ACTN</name>
<comment type="caution">
    <text evidence="1">The sequence shown here is derived from an EMBL/GenBank/DDBJ whole genome shotgun (WGS) entry which is preliminary data.</text>
</comment>
<proteinExistence type="predicted"/>
<dbReference type="EMBL" id="JACKXE010000001">
    <property type="protein sequence ID" value="MBB6629045.1"/>
    <property type="molecule type" value="Genomic_DNA"/>
</dbReference>
<dbReference type="RefSeq" id="WP_185254042.1">
    <property type="nucleotide sequence ID" value="NZ_JACKXE010000001.1"/>
</dbReference>
<organism evidence="1 2">
    <name type="scientific">Nocardioides luti</name>
    <dbReference type="NCBI Taxonomy" id="2761101"/>
    <lineage>
        <taxon>Bacteria</taxon>
        <taxon>Bacillati</taxon>
        <taxon>Actinomycetota</taxon>
        <taxon>Actinomycetes</taxon>
        <taxon>Propionibacteriales</taxon>
        <taxon>Nocardioidaceae</taxon>
        <taxon>Nocardioides</taxon>
    </lineage>
</organism>
<gene>
    <name evidence="1" type="ORF">H5V45_17090</name>
</gene>
<reference evidence="1 2" key="1">
    <citation type="submission" date="2020-08" db="EMBL/GenBank/DDBJ databases">
        <authorList>
            <person name="Seo M.-J."/>
        </authorList>
    </citation>
    <scope>NUCLEOTIDE SEQUENCE [LARGE SCALE GENOMIC DNA]</scope>
    <source>
        <strain evidence="1 2">KIGAM211</strain>
    </source>
</reference>
<evidence type="ECO:0000313" key="2">
    <source>
        <dbReference type="Proteomes" id="UP000523955"/>
    </source>
</evidence>
<protein>
    <submittedName>
        <fullName evidence="1">Uncharacterized protein</fullName>
    </submittedName>
</protein>
<accession>A0A7X0RKS1</accession>
<sequence length="213" mass="22670">MSLAAGCPRCTFPVLDDEAGSGWACPAHGPIRPLWRPQEVGYEDFTAHLRAAPDFPTYLPWPMGPAWSVSDFALVGDGERLTAGTLTCTSGTSEQDGPVDVLVVTEEAGTGLGARCARTAYDDPGGEIRDGVPALRIRVEGQVVPLWSVSTSAADGEFDRSVLAGEAHGRWLWVVLRPASAVLMLGDDWILRDVSRLGPELVETVFGGPAPAW</sequence>
<keyword evidence="2" id="KW-1185">Reference proteome</keyword>
<dbReference type="Proteomes" id="UP000523955">
    <property type="component" value="Unassembled WGS sequence"/>
</dbReference>
<dbReference type="InterPro" id="IPR046646">
    <property type="entry name" value="DUF6758"/>
</dbReference>